<dbReference type="SUPFAM" id="SSF53098">
    <property type="entry name" value="Ribonuclease H-like"/>
    <property type="match status" value="1"/>
</dbReference>
<dbReference type="Gene3D" id="3.30.420.10">
    <property type="entry name" value="Ribonuclease H-like superfamily/Ribonuclease H"/>
    <property type="match status" value="1"/>
</dbReference>
<accession>A0A2N9HA61</accession>
<feature type="region of interest" description="Disordered" evidence="1">
    <location>
        <begin position="1"/>
        <end position="23"/>
    </location>
</feature>
<dbReference type="InterPro" id="IPR044730">
    <property type="entry name" value="RNase_H-like_dom_plant"/>
</dbReference>
<dbReference type="Pfam" id="PF13456">
    <property type="entry name" value="RVT_3"/>
    <property type="match status" value="1"/>
</dbReference>
<name>A0A2N9HA61_FAGSY</name>
<dbReference type="GO" id="GO:0004523">
    <property type="term" value="F:RNA-DNA hybrid ribonuclease activity"/>
    <property type="evidence" value="ECO:0007669"/>
    <property type="project" value="InterPro"/>
</dbReference>
<organism evidence="3">
    <name type="scientific">Fagus sylvatica</name>
    <name type="common">Beechnut</name>
    <dbReference type="NCBI Taxonomy" id="28930"/>
    <lineage>
        <taxon>Eukaryota</taxon>
        <taxon>Viridiplantae</taxon>
        <taxon>Streptophyta</taxon>
        <taxon>Embryophyta</taxon>
        <taxon>Tracheophyta</taxon>
        <taxon>Spermatophyta</taxon>
        <taxon>Magnoliopsida</taxon>
        <taxon>eudicotyledons</taxon>
        <taxon>Gunneridae</taxon>
        <taxon>Pentapetalae</taxon>
        <taxon>rosids</taxon>
        <taxon>fabids</taxon>
        <taxon>Fagales</taxon>
        <taxon>Fagaceae</taxon>
        <taxon>Fagus</taxon>
    </lineage>
</organism>
<gene>
    <name evidence="3" type="ORF">FSB_LOCUS36356</name>
</gene>
<evidence type="ECO:0000256" key="1">
    <source>
        <dbReference type="SAM" id="MobiDB-lite"/>
    </source>
</evidence>
<dbReference type="Pfam" id="PF00078">
    <property type="entry name" value="RVT_1"/>
    <property type="match status" value="1"/>
</dbReference>
<dbReference type="InterPro" id="IPR002156">
    <property type="entry name" value="RNaseH_domain"/>
</dbReference>
<dbReference type="PANTHER" id="PTHR33116">
    <property type="entry name" value="REVERSE TRANSCRIPTASE ZINC-BINDING DOMAIN-CONTAINING PROTEIN-RELATED-RELATED"/>
    <property type="match status" value="1"/>
</dbReference>
<feature type="domain" description="RNase H type-1" evidence="2">
    <location>
        <begin position="1132"/>
        <end position="1262"/>
    </location>
</feature>
<dbReference type="InterPro" id="IPR012337">
    <property type="entry name" value="RNaseH-like_sf"/>
</dbReference>
<dbReference type="PROSITE" id="PS50879">
    <property type="entry name" value="RNASE_H_1"/>
    <property type="match status" value="1"/>
</dbReference>
<dbReference type="InterPro" id="IPR000477">
    <property type="entry name" value="RT_dom"/>
</dbReference>
<dbReference type="GO" id="GO:0003676">
    <property type="term" value="F:nucleic acid binding"/>
    <property type="evidence" value="ECO:0007669"/>
    <property type="project" value="InterPro"/>
</dbReference>
<evidence type="ECO:0000313" key="3">
    <source>
        <dbReference type="EMBL" id="SPD08474.1"/>
    </source>
</evidence>
<evidence type="ECO:0000259" key="2">
    <source>
        <dbReference type="PROSITE" id="PS50879"/>
    </source>
</evidence>
<dbReference type="InterPro" id="IPR036397">
    <property type="entry name" value="RNaseH_sf"/>
</dbReference>
<protein>
    <recommendedName>
        <fullName evidence="2">RNase H type-1 domain-containing protein</fullName>
    </recommendedName>
</protein>
<feature type="compositionally biased region" description="Basic and acidic residues" evidence="1">
    <location>
        <begin position="351"/>
        <end position="369"/>
    </location>
</feature>
<sequence length="1296" mass="144053">MEEDGGVSFDEDEDGESPKDGVFSNKIDLRTSFEEVLKGGPWFIGEHFLSLRLWTPNFRASAASVSSVAVWVRLPELLVEYCHKEALLRIGSGLGLVLCVDVNTTTGTRGRFARICIQLDLEKPLARTVRVGKAKLAVIYEGIGLLYFQCGKIGHHKEWYPCRVIEEAGNMSSDDQSMLCMKEEDKTKGFGPWMLVSRRKRQVNLVVVREPGTTLTVSNAGNGEQGCGVSQDKSRSTMTNHLKYSFLEKGKKAQAGGLRNKGLSEQTEPNISVSIDPIIKESSIQSSPSKLISNLKEKPSSSKVFQPPQAPITTSISLRPQVPNPKLGTLGHDKHSVGSVSDLQGTGELDDPIKGMEYSDQRGRNRVDSKGSASCVGMVRRRDGRAWSDIASAVQVIGYPDLPFLTDMVWLQEISPFWNFLTDVLRIDEINCPLRTRCAAVKSNSSQLERKLEVTKVNSACKMHTSIQNKDPLFRNEGGKDTILSVCYGNDSEYSLGDVAGEGMEFVGGGSPEILILTETRLGGGRAADLARSFPFDGFLCTNTIGFVGGVWILWKTNAVEVEHLCSTEQEIHVLVKIDNPKATRGSYALKTWQQATRGFIPCRPATSSEEHHIVDQAWVAPASNLRYNKIVGIRNSVDEWITDSDLICLHIQQGFVDFFSSTHLHVLNDFCLPVWAPRVSNVEALSIIAPVNATDVKLSLWSFKPFKALGPDGLHPGFFQKCWNTVGESVVNEATFVPGRRGIDNVIIAQELIHSIQRKKGRIGQFILKLDLEKAYDRLKWDFIREVLMFFKFPTSFVNLVLECVSTSSFSILVNGGQMETFKPSRASRSGPGFSHLIFADDLLFCAETSINSYHTITRVLEDFCHLSGQKVNLSKSKVFFSLNVNPSFRQHLCDILGVSSIPNIGKYLGFPLRPNGRSSRDFDFIVEKVQAKLSSWKAKLLSPAGRVVLIQSINSSISTYHMQNVALPIRICSKLDKLNRDFLWGSSFDRKKMHMVGWDKVCQPKDRGGLGLYSTKSRNLALLAKLNWRVMEDADALWFKTLKSKYCPCGIMDDRLEIGLFVVWCRVHYPHLRTLFGFVMLLRVPLADRRVWDLSGATTISFASEFYDLIGSYSKVKMRVPIPVKWSLPLLGWFKLNTDGSSLGNPGLAGGGGVIRNHLGEWVGGFSWAIGFTTSVQVELRALKEGLLLAIDLGILNLEIEMDSLLVVELINSSTTPNAFFSTVVDDCRYLLERFELSSLKHIFKEENGCADLLAKVGCTQQSDLVSFSNAPAHVLEALAFDVFNVTRFHLISS</sequence>
<feature type="compositionally biased region" description="Acidic residues" evidence="1">
    <location>
        <begin position="1"/>
        <end position="15"/>
    </location>
</feature>
<proteinExistence type="predicted"/>
<dbReference type="CDD" id="cd06222">
    <property type="entry name" value="RNase_H_like"/>
    <property type="match status" value="1"/>
</dbReference>
<feature type="region of interest" description="Disordered" evidence="1">
    <location>
        <begin position="297"/>
        <end position="370"/>
    </location>
</feature>
<dbReference type="PANTHER" id="PTHR33116:SF70">
    <property type="entry name" value="NON-LTR RETROELEMENT REVERSE TRANSCRIPTASE-LIKE PROTEIN"/>
    <property type="match status" value="1"/>
</dbReference>
<reference evidence="3" key="1">
    <citation type="submission" date="2018-02" db="EMBL/GenBank/DDBJ databases">
        <authorList>
            <person name="Cohen D.B."/>
            <person name="Kent A.D."/>
        </authorList>
    </citation>
    <scope>NUCLEOTIDE SEQUENCE</scope>
</reference>
<dbReference type="EMBL" id="OIVN01003055">
    <property type="protein sequence ID" value="SPD08474.1"/>
    <property type="molecule type" value="Genomic_DNA"/>
</dbReference>